<dbReference type="Pfam" id="PF15335">
    <property type="entry name" value="CAAP1"/>
    <property type="match status" value="1"/>
</dbReference>
<dbReference type="PANTHER" id="PTHR14740:SF3">
    <property type="entry name" value="CASPASE ACTIVITY AND APOPTOSIS INHIBITOR 1"/>
    <property type="match status" value="1"/>
</dbReference>
<protein>
    <submittedName>
        <fullName evidence="2">Uncharacterized protein</fullName>
    </submittedName>
</protein>
<feature type="compositionally biased region" description="Low complexity" evidence="1">
    <location>
        <begin position="262"/>
        <end position="277"/>
    </location>
</feature>
<gene>
    <name evidence="2" type="ORF">AFUS01_LOCUS12875</name>
</gene>
<feature type="compositionally biased region" description="Polar residues" evidence="1">
    <location>
        <begin position="304"/>
        <end position="316"/>
    </location>
</feature>
<feature type="compositionally biased region" description="Acidic residues" evidence="1">
    <location>
        <begin position="327"/>
        <end position="337"/>
    </location>
</feature>
<evidence type="ECO:0000313" key="2">
    <source>
        <dbReference type="EMBL" id="CAG7723813.1"/>
    </source>
</evidence>
<feature type="region of interest" description="Disordered" evidence="1">
    <location>
        <begin position="630"/>
        <end position="665"/>
    </location>
</feature>
<feature type="region of interest" description="Disordered" evidence="1">
    <location>
        <begin position="79"/>
        <end position="102"/>
    </location>
</feature>
<feature type="region of interest" description="Disordered" evidence="1">
    <location>
        <begin position="749"/>
        <end position="789"/>
    </location>
</feature>
<dbReference type="AlphaFoldDB" id="A0A8J2NYK8"/>
<feature type="compositionally biased region" description="Low complexity" evidence="1">
    <location>
        <begin position="528"/>
        <end position="543"/>
    </location>
</feature>
<organism evidence="2 3">
    <name type="scientific">Allacma fusca</name>
    <dbReference type="NCBI Taxonomy" id="39272"/>
    <lineage>
        <taxon>Eukaryota</taxon>
        <taxon>Metazoa</taxon>
        <taxon>Ecdysozoa</taxon>
        <taxon>Arthropoda</taxon>
        <taxon>Hexapoda</taxon>
        <taxon>Collembola</taxon>
        <taxon>Symphypleona</taxon>
        <taxon>Sminthuridae</taxon>
        <taxon>Allacma</taxon>
    </lineage>
</organism>
<feature type="compositionally biased region" description="Polar residues" evidence="1">
    <location>
        <begin position="749"/>
        <end position="766"/>
    </location>
</feature>
<dbReference type="Proteomes" id="UP000708208">
    <property type="component" value="Unassembled WGS sequence"/>
</dbReference>
<dbReference type="EMBL" id="CAJVCH010102839">
    <property type="protein sequence ID" value="CAG7723813.1"/>
    <property type="molecule type" value="Genomic_DNA"/>
</dbReference>
<sequence>MNIEEEDLSREIFPLSHYASNRKRLIEEAFSILRGHKLESTIPPSLRGIDYTELKALCLEELEKIDTLRIVDVIEGRVTSGSSKPQYSEKRRATKRKSSEADVEVAIPVSVLKKKVKKSIQKENQDEDRSPKHGKEAKLLKDGKKKKEKKKKKSKKTDLDSSQTETKKSKGAGKSKSKVKAKKSKKSKKTGKERKKSEKEEPTKPPAVPGERTLMELLELEYRAKAIKALLKFQGFGNTKLDEVFDDSEASKDETTTTANNSQAKASSSSSSSGSEKSVQKTVIQSEPSTPAPVLASPPKVAIPSSSNGNNASVDSDSIEHLKQLEESTDSGAEYDDKDLVSSDDSSTEEIITNTLQPPAPTSNSDSKFELSIDVDDDLDYGNPDDIQDDLPMPSVVNVDSDSEYGKVNETDSIRSKSPSNSNLGESSEEEEGEIVYKTSTRRSKFRARKSEDTSPRDFQITVHNHSRYSNGGSDIESEDEFQSEFKNTVTSSPIKSPVKLESVSESEEGELTGNENADDHEGVKPTPLLKSSPNNPSGSKSLVLQDSDSVEDLGSSNTSPTNNVTNPLKNNQPVDTDPPEIPTKNRKITLTLPNVDEDLDYEEADDYENLNIHCPPALEYAEETLPVTEYPDGAEPITEYPDDPGPNNEYPDEEEPTSEYPHEATPITWYERWYSSKKVQKLVNSTKMCGKVRNKMRSEKKNQTKEPVAKAELNKTVAPKVVEPDVPIIGSIEEYEKLFGKKIVSQNLDTTPAPVSTDVQNSPTKSPEAEAEDDEDDDELWGDIMGST</sequence>
<feature type="region of interest" description="Disordered" evidence="1">
    <location>
        <begin position="245"/>
        <end position="588"/>
    </location>
</feature>
<feature type="compositionally biased region" description="Low complexity" evidence="1">
    <location>
        <begin position="416"/>
        <end position="426"/>
    </location>
</feature>
<dbReference type="InterPro" id="IPR038991">
    <property type="entry name" value="CAAP1"/>
</dbReference>
<feature type="compositionally biased region" description="Basic residues" evidence="1">
    <location>
        <begin position="169"/>
        <end position="194"/>
    </location>
</feature>
<comment type="caution">
    <text evidence="2">The sequence shown here is derived from an EMBL/GenBank/DDBJ whole genome shotgun (WGS) entry which is preliminary data.</text>
</comment>
<reference evidence="2" key="1">
    <citation type="submission" date="2021-06" db="EMBL/GenBank/DDBJ databases">
        <authorList>
            <person name="Hodson N. C."/>
            <person name="Mongue J. A."/>
            <person name="Jaron S. K."/>
        </authorList>
    </citation>
    <scope>NUCLEOTIDE SEQUENCE</scope>
</reference>
<dbReference type="PANTHER" id="PTHR14740">
    <property type="entry name" value="CASPASE ACTIVITY AND APOPTOSIS INHIBITOR 1"/>
    <property type="match status" value="1"/>
</dbReference>
<feature type="compositionally biased region" description="Polar residues" evidence="1">
    <location>
        <begin position="485"/>
        <end position="495"/>
    </location>
</feature>
<feature type="compositionally biased region" description="Polar residues" evidence="1">
    <location>
        <begin position="462"/>
        <end position="473"/>
    </location>
</feature>
<dbReference type="GO" id="GO:0042981">
    <property type="term" value="P:regulation of apoptotic process"/>
    <property type="evidence" value="ECO:0007669"/>
    <property type="project" value="InterPro"/>
</dbReference>
<proteinExistence type="predicted"/>
<evidence type="ECO:0000313" key="3">
    <source>
        <dbReference type="Proteomes" id="UP000708208"/>
    </source>
</evidence>
<accession>A0A8J2NYK8</accession>
<feature type="compositionally biased region" description="Basic residues" evidence="1">
    <location>
        <begin position="143"/>
        <end position="155"/>
    </location>
</feature>
<evidence type="ECO:0000256" key="1">
    <source>
        <dbReference type="SAM" id="MobiDB-lite"/>
    </source>
</evidence>
<keyword evidence="3" id="KW-1185">Reference proteome</keyword>
<name>A0A8J2NYK8_9HEXA</name>
<feature type="compositionally biased region" description="Polar residues" evidence="1">
    <location>
        <begin position="349"/>
        <end position="366"/>
    </location>
</feature>
<feature type="compositionally biased region" description="Basic and acidic residues" evidence="1">
    <location>
        <begin position="404"/>
        <end position="415"/>
    </location>
</feature>
<feature type="compositionally biased region" description="Polar residues" evidence="1">
    <location>
        <begin position="280"/>
        <end position="289"/>
    </location>
</feature>
<dbReference type="OrthoDB" id="10064012at2759"/>
<feature type="compositionally biased region" description="Low complexity" evidence="1">
    <location>
        <begin position="556"/>
        <end position="568"/>
    </location>
</feature>
<feature type="compositionally biased region" description="Acidic residues" evidence="1">
    <location>
        <begin position="770"/>
        <end position="782"/>
    </location>
</feature>
<feature type="compositionally biased region" description="Basic and acidic residues" evidence="1">
    <location>
        <begin position="120"/>
        <end position="142"/>
    </location>
</feature>
<feature type="region of interest" description="Disordered" evidence="1">
    <location>
        <begin position="114"/>
        <end position="212"/>
    </location>
</feature>